<dbReference type="Proteomes" id="UP000323732">
    <property type="component" value="Unassembled WGS sequence"/>
</dbReference>
<sequence>MKIFENIINHKVSTITTEELLKYAKQFQISINQTQAKQIANYLRGKQVNIFQDSERSKIIKEIAKIAGPDTAREVNKLFMQFTK</sequence>
<dbReference type="AlphaFoldDB" id="A0A5D4SVP7"/>
<accession>A0A5D4SVP7</accession>
<gene>
    <name evidence="1" type="ORF">FZD47_02045</name>
</gene>
<protein>
    <submittedName>
        <fullName evidence="1">DUF2624 domain-containing protein</fullName>
    </submittedName>
</protein>
<dbReference type="RefSeq" id="WP_022544200.1">
    <property type="nucleotide sequence ID" value="NZ_CP160000.1"/>
</dbReference>
<dbReference type="GeneID" id="97350680"/>
<name>A0A5D4SVP7_9BACI</name>
<dbReference type="EMBL" id="VTES01000001">
    <property type="protein sequence ID" value="TYS66292.1"/>
    <property type="molecule type" value="Genomic_DNA"/>
</dbReference>
<evidence type="ECO:0000313" key="1">
    <source>
        <dbReference type="EMBL" id="TYS66292.1"/>
    </source>
</evidence>
<evidence type="ECO:0000313" key="2">
    <source>
        <dbReference type="Proteomes" id="UP000323732"/>
    </source>
</evidence>
<organism evidence="1 2">
    <name type="scientific">Bacillus infantis</name>
    <dbReference type="NCBI Taxonomy" id="324767"/>
    <lineage>
        <taxon>Bacteria</taxon>
        <taxon>Bacillati</taxon>
        <taxon>Bacillota</taxon>
        <taxon>Bacilli</taxon>
        <taxon>Bacillales</taxon>
        <taxon>Bacillaceae</taxon>
        <taxon>Bacillus</taxon>
    </lineage>
</organism>
<proteinExistence type="predicted"/>
<dbReference type="Pfam" id="PF11116">
    <property type="entry name" value="DUF2624"/>
    <property type="match status" value="1"/>
</dbReference>
<reference evidence="1 2" key="1">
    <citation type="submission" date="2019-08" db="EMBL/GenBank/DDBJ databases">
        <title>Bacillus genomes from the desert of Cuatro Cienegas, Coahuila.</title>
        <authorList>
            <person name="Olmedo-Alvarez G."/>
        </authorList>
    </citation>
    <scope>NUCLEOTIDE SEQUENCE [LARGE SCALE GENOMIC DNA]</scope>
    <source>
        <strain evidence="1 2">CH37_1T</strain>
    </source>
</reference>
<comment type="caution">
    <text evidence="1">The sequence shown here is derived from an EMBL/GenBank/DDBJ whole genome shotgun (WGS) entry which is preliminary data.</text>
</comment>
<dbReference type="InterPro" id="IPR020277">
    <property type="entry name" value="DUF2624"/>
</dbReference>